<evidence type="ECO:0000259" key="3">
    <source>
        <dbReference type="Pfam" id="PF01582"/>
    </source>
</evidence>
<accession>A0AAN9PK15</accession>
<protein>
    <recommendedName>
        <fullName evidence="3">TIR domain-containing protein</fullName>
    </recommendedName>
</protein>
<dbReference type="Proteomes" id="UP001359559">
    <property type="component" value="Unassembled WGS sequence"/>
</dbReference>
<name>A0AAN9PK15_CLITE</name>
<keyword evidence="5" id="KW-1185">Reference proteome</keyword>
<gene>
    <name evidence="4" type="ORF">RJT34_10925</name>
</gene>
<dbReference type="PANTHER" id="PTHR32009:SF145">
    <property type="entry name" value="NB-ARC DOMAIN PROTEIN"/>
    <property type="match status" value="1"/>
</dbReference>
<evidence type="ECO:0000256" key="2">
    <source>
        <dbReference type="SAM" id="Coils"/>
    </source>
</evidence>
<dbReference type="PANTHER" id="PTHR32009">
    <property type="entry name" value="TMV RESISTANCE PROTEIN N-LIKE"/>
    <property type="match status" value="1"/>
</dbReference>
<dbReference type="InterPro" id="IPR000157">
    <property type="entry name" value="TIR_dom"/>
</dbReference>
<proteinExistence type="predicted"/>
<dbReference type="SUPFAM" id="SSF52200">
    <property type="entry name" value="Toll/Interleukin receptor TIR domain"/>
    <property type="match status" value="1"/>
</dbReference>
<evidence type="ECO:0000313" key="5">
    <source>
        <dbReference type="Proteomes" id="UP001359559"/>
    </source>
</evidence>
<feature type="domain" description="TIR" evidence="3">
    <location>
        <begin position="206"/>
        <end position="277"/>
    </location>
</feature>
<dbReference type="GO" id="GO:0043531">
    <property type="term" value="F:ADP binding"/>
    <property type="evidence" value="ECO:0007669"/>
    <property type="project" value="InterPro"/>
</dbReference>
<dbReference type="Gene3D" id="1.10.8.430">
    <property type="entry name" value="Helical domain of apoptotic protease-activating factors"/>
    <property type="match status" value="1"/>
</dbReference>
<dbReference type="Pfam" id="PF01582">
    <property type="entry name" value="TIR"/>
    <property type="match status" value="1"/>
</dbReference>
<keyword evidence="2" id="KW-0175">Coiled coil</keyword>
<dbReference type="EMBL" id="JAYKXN010000003">
    <property type="protein sequence ID" value="KAK7300092.1"/>
    <property type="molecule type" value="Genomic_DNA"/>
</dbReference>
<dbReference type="GO" id="GO:0007165">
    <property type="term" value="P:signal transduction"/>
    <property type="evidence" value="ECO:0007669"/>
    <property type="project" value="InterPro"/>
</dbReference>
<dbReference type="InterPro" id="IPR035897">
    <property type="entry name" value="Toll_tir_struct_dom_sf"/>
</dbReference>
<sequence length="287" mass="33454">MEELMFGASTTIGFEDRSLGALFCILHMGEIVKEYESEREKLISNADIVQRKVDTNDNRRQRVNVAVFKWLQDVDKLMEEDREMEREMESQSKNCFLWTFFAEDNYHLYDGMQKKMMVKILLESSSSNYLLQQVARNVCVECKGLPLTIEDVGKSLRGRPVEEWEESLDTLRHTSARYQIFLSFRGFDTRYSFTGFLYQALCRERFKVKPKDVRNGTGSFGLAMVGHETKFGKDSERVKNWKLALSKVGGMAGKPYTNGYEYEFIEKIVEEAKENKSRLYIQSVDMD</sequence>
<dbReference type="AlphaFoldDB" id="A0AAN9PK15"/>
<reference evidence="4 5" key="1">
    <citation type="submission" date="2024-01" db="EMBL/GenBank/DDBJ databases">
        <title>The genomes of 5 underutilized Papilionoideae crops provide insights into root nodulation and disease resistance.</title>
        <authorList>
            <person name="Yuan L."/>
        </authorList>
    </citation>
    <scope>NUCLEOTIDE SEQUENCE [LARGE SCALE GENOMIC DNA]</scope>
    <source>
        <strain evidence="4">LY-2023</strain>
        <tissue evidence="4">Leaf</tissue>
    </source>
</reference>
<keyword evidence="1" id="KW-0520">NAD</keyword>
<dbReference type="Gene3D" id="3.40.50.10140">
    <property type="entry name" value="Toll/interleukin-1 receptor homology (TIR) domain"/>
    <property type="match status" value="2"/>
</dbReference>
<organism evidence="4 5">
    <name type="scientific">Clitoria ternatea</name>
    <name type="common">Butterfly pea</name>
    <dbReference type="NCBI Taxonomy" id="43366"/>
    <lineage>
        <taxon>Eukaryota</taxon>
        <taxon>Viridiplantae</taxon>
        <taxon>Streptophyta</taxon>
        <taxon>Embryophyta</taxon>
        <taxon>Tracheophyta</taxon>
        <taxon>Spermatophyta</taxon>
        <taxon>Magnoliopsida</taxon>
        <taxon>eudicotyledons</taxon>
        <taxon>Gunneridae</taxon>
        <taxon>Pentapetalae</taxon>
        <taxon>rosids</taxon>
        <taxon>fabids</taxon>
        <taxon>Fabales</taxon>
        <taxon>Fabaceae</taxon>
        <taxon>Papilionoideae</taxon>
        <taxon>50 kb inversion clade</taxon>
        <taxon>NPAAA clade</taxon>
        <taxon>indigoferoid/millettioid clade</taxon>
        <taxon>Phaseoleae</taxon>
        <taxon>Clitoria</taxon>
    </lineage>
</organism>
<evidence type="ECO:0000256" key="1">
    <source>
        <dbReference type="ARBA" id="ARBA00023027"/>
    </source>
</evidence>
<evidence type="ECO:0000313" key="4">
    <source>
        <dbReference type="EMBL" id="KAK7300092.1"/>
    </source>
</evidence>
<feature type="coiled-coil region" evidence="2">
    <location>
        <begin position="32"/>
        <end position="94"/>
    </location>
</feature>
<comment type="caution">
    <text evidence="4">The sequence shown here is derived from an EMBL/GenBank/DDBJ whole genome shotgun (WGS) entry which is preliminary data.</text>
</comment>
<dbReference type="InterPro" id="IPR042197">
    <property type="entry name" value="Apaf_helical"/>
</dbReference>